<dbReference type="InterPro" id="IPR043128">
    <property type="entry name" value="Rev_trsase/Diguanyl_cyclase"/>
</dbReference>
<keyword evidence="6" id="KW-1185">Reference proteome</keyword>
<evidence type="ECO:0000313" key="6">
    <source>
        <dbReference type="Proteomes" id="UP001346869"/>
    </source>
</evidence>
<dbReference type="InterPro" id="IPR001969">
    <property type="entry name" value="Aspartic_peptidase_AS"/>
</dbReference>
<comment type="similarity">
    <text evidence="1">Belongs to the beta type-B retroviral polymerase family. HERV class-II K(HML-2) pol subfamily.</text>
</comment>
<dbReference type="GO" id="GO:0006508">
    <property type="term" value="P:proteolysis"/>
    <property type="evidence" value="ECO:0007669"/>
    <property type="project" value="InterPro"/>
</dbReference>
<reference evidence="5 6" key="2">
    <citation type="journal article" date="2023" name="Mol. Biol. Evol.">
        <title>Genomics of Secondarily Temperate Adaptation in the Only Non-Antarctic Icefish.</title>
        <authorList>
            <person name="Rivera-Colon A.G."/>
            <person name="Rayamajhi N."/>
            <person name="Minhas B.F."/>
            <person name="Madrigal G."/>
            <person name="Bilyk K.T."/>
            <person name="Yoon V."/>
            <person name="Hune M."/>
            <person name="Gregory S."/>
            <person name="Cheng C.H.C."/>
            <person name="Catchen J.M."/>
        </authorList>
    </citation>
    <scope>NUCLEOTIDE SEQUENCE [LARGE SCALE GENOMIC DNA]</scope>
    <source>
        <strain evidence="5">JMC-PN-2008</strain>
    </source>
</reference>
<dbReference type="Gene3D" id="3.30.70.270">
    <property type="match status" value="1"/>
</dbReference>
<dbReference type="PANTHER" id="PTHR24559">
    <property type="entry name" value="TRANSPOSON TY3-I GAG-POL POLYPROTEIN"/>
    <property type="match status" value="1"/>
</dbReference>
<dbReference type="Proteomes" id="UP001346869">
    <property type="component" value="Unassembled WGS sequence"/>
</dbReference>
<dbReference type="CDD" id="cd01647">
    <property type="entry name" value="RT_LTR"/>
    <property type="match status" value="1"/>
</dbReference>
<feature type="region of interest" description="Disordered" evidence="3">
    <location>
        <begin position="258"/>
        <end position="278"/>
    </location>
</feature>
<dbReference type="PANTHER" id="PTHR24559:SF435">
    <property type="entry name" value="RIBONUCLEASE H"/>
    <property type="match status" value="1"/>
</dbReference>
<name>A0AAN7XJK8_ELEMC</name>
<dbReference type="AlphaFoldDB" id="A0AAN7XJK8"/>
<dbReference type="EC" id="3.1.26.4" evidence="2"/>
<evidence type="ECO:0000256" key="1">
    <source>
        <dbReference type="ARBA" id="ARBA00010879"/>
    </source>
</evidence>
<sequence>MAGYTVTVLLDTGANVILLDRAWKNKYLPDQDVRPLSALLDDPLSVSAVTGDDVPYDGWVEVVVNLQGNDDPDLSIRVPFLVSRLELDRPLIGFNVIQVLIKNNEGRPKLMSILSALLAGAMEIEDASVKTIVNFIQTQRVPKEEHAAVKVGFKEVTISAGHVAYIKCRVPANINLPEPLVLFEPTPDSAQLERLSIGAGLMEIHKTDRPFIKVPVSNHSNHDVTLQGRTLLGSIESIVKVIETDCPRNYEKLTQVNTFNSSPVSSPDQTSPTASPWHPPVDVSHLTNEQQEEVKQMLLEESGAFARDDGDIGDIPSLQMTINLKDDIPVQKSYASIPKPLYQEVKQYIQDLLVKGWIIKSKSPFAAPVVCVRKRDGTLRLCIDDRLLNQKTVPDRHPLPRIQDLLDTLGGHSWFSILDQGKAYHQGYIAEGSRHMTAFISPWGLHE</sequence>
<evidence type="ECO:0000313" key="5">
    <source>
        <dbReference type="EMBL" id="KAK5865216.1"/>
    </source>
</evidence>
<evidence type="ECO:0000256" key="3">
    <source>
        <dbReference type="SAM" id="MobiDB-lite"/>
    </source>
</evidence>
<dbReference type="EMBL" id="JAUZQC010000010">
    <property type="protein sequence ID" value="KAK5865216.1"/>
    <property type="molecule type" value="Genomic_DNA"/>
</dbReference>
<comment type="caution">
    <text evidence="5">The sequence shown here is derived from an EMBL/GenBank/DDBJ whole genome shotgun (WGS) entry which is preliminary data.</text>
</comment>
<organism evidence="5 6">
    <name type="scientific">Eleginops maclovinus</name>
    <name type="common">Patagonian blennie</name>
    <name type="synonym">Eleginus maclovinus</name>
    <dbReference type="NCBI Taxonomy" id="56733"/>
    <lineage>
        <taxon>Eukaryota</taxon>
        <taxon>Metazoa</taxon>
        <taxon>Chordata</taxon>
        <taxon>Craniata</taxon>
        <taxon>Vertebrata</taxon>
        <taxon>Euteleostomi</taxon>
        <taxon>Actinopterygii</taxon>
        <taxon>Neopterygii</taxon>
        <taxon>Teleostei</taxon>
        <taxon>Neoteleostei</taxon>
        <taxon>Acanthomorphata</taxon>
        <taxon>Eupercaria</taxon>
        <taxon>Perciformes</taxon>
        <taxon>Notothenioidei</taxon>
        <taxon>Eleginopidae</taxon>
        <taxon>Eleginops</taxon>
    </lineage>
</organism>
<feature type="compositionally biased region" description="Polar residues" evidence="3">
    <location>
        <begin position="258"/>
        <end position="274"/>
    </location>
</feature>
<gene>
    <name evidence="5" type="ORF">PBY51_016398</name>
</gene>
<dbReference type="InterPro" id="IPR043502">
    <property type="entry name" value="DNA/RNA_pol_sf"/>
</dbReference>
<accession>A0AAN7XJK8</accession>
<dbReference type="Gene3D" id="3.10.10.10">
    <property type="entry name" value="HIV Type 1 Reverse Transcriptase, subunit A, domain 1"/>
    <property type="match status" value="1"/>
</dbReference>
<dbReference type="GO" id="GO:0004190">
    <property type="term" value="F:aspartic-type endopeptidase activity"/>
    <property type="evidence" value="ECO:0007669"/>
    <property type="project" value="InterPro"/>
</dbReference>
<proteinExistence type="inferred from homology"/>
<dbReference type="Pfam" id="PF00078">
    <property type="entry name" value="RVT_1"/>
    <property type="match status" value="1"/>
</dbReference>
<dbReference type="PROSITE" id="PS00141">
    <property type="entry name" value="ASP_PROTEASE"/>
    <property type="match status" value="1"/>
</dbReference>
<evidence type="ECO:0000256" key="2">
    <source>
        <dbReference type="ARBA" id="ARBA00012180"/>
    </source>
</evidence>
<protein>
    <recommendedName>
        <fullName evidence="2">ribonuclease H</fullName>
        <ecNumber evidence="2">3.1.26.4</ecNumber>
    </recommendedName>
</protein>
<dbReference type="SUPFAM" id="SSF56672">
    <property type="entry name" value="DNA/RNA polymerases"/>
    <property type="match status" value="1"/>
</dbReference>
<reference evidence="5 6" key="1">
    <citation type="journal article" date="2023" name="Genes (Basel)">
        <title>Chromosome-Level Genome Assembly and Circadian Gene Repertoire of the Patagonia Blennie Eleginops maclovinus-The Closest Ancestral Proxy of Antarctic Cryonotothenioids.</title>
        <authorList>
            <person name="Cheng C.C."/>
            <person name="Rivera-Colon A.G."/>
            <person name="Minhas B.F."/>
            <person name="Wilson L."/>
            <person name="Rayamajhi N."/>
            <person name="Vargas-Chacoff L."/>
            <person name="Catchen J.M."/>
        </authorList>
    </citation>
    <scope>NUCLEOTIDE SEQUENCE [LARGE SCALE GENOMIC DNA]</scope>
    <source>
        <strain evidence="5">JMC-PN-2008</strain>
    </source>
</reference>
<feature type="domain" description="Reverse transcriptase" evidence="4">
    <location>
        <begin position="372"/>
        <end position="442"/>
    </location>
</feature>
<evidence type="ECO:0000259" key="4">
    <source>
        <dbReference type="Pfam" id="PF00078"/>
    </source>
</evidence>
<dbReference type="InterPro" id="IPR053134">
    <property type="entry name" value="RNA-dir_DNA_polymerase"/>
</dbReference>
<dbReference type="InterPro" id="IPR000477">
    <property type="entry name" value="RT_dom"/>
</dbReference>